<dbReference type="Pfam" id="PF10991">
    <property type="entry name" value="Enc34_ssDNA-bd"/>
    <property type="match status" value="1"/>
</dbReference>
<proteinExistence type="predicted"/>
<dbReference type="InterPro" id="IPR012340">
    <property type="entry name" value="NA-bd_OB-fold"/>
</dbReference>
<organism evidence="2 3">
    <name type="scientific">Hoeflea algicola</name>
    <dbReference type="NCBI Taxonomy" id="2983763"/>
    <lineage>
        <taxon>Bacteria</taxon>
        <taxon>Pseudomonadati</taxon>
        <taxon>Pseudomonadota</taxon>
        <taxon>Alphaproteobacteria</taxon>
        <taxon>Hyphomicrobiales</taxon>
        <taxon>Rhizobiaceae</taxon>
        <taxon>Hoeflea</taxon>
    </lineage>
</organism>
<feature type="compositionally biased region" description="Gly residues" evidence="1">
    <location>
        <begin position="200"/>
        <end position="209"/>
    </location>
</feature>
<dbReference type="EMBL" id="JAOVZR010000001">
    <property type="protein sequence ID" value="MCY0148343.1"/>
    <property type="molecule type" value="Genomic_DNA"/>
</dbReference>
<gene>
    <name evidence="2" type="ORF">OEG84_11630</name>
</gene>
<name>A0ABT3Z9A8_9HYPH</name>
<feature type="region of interest" description="Disordered" evidence="1">
    <location>
        <begin position="189"/>
        <end position="209"/>
    </location>
</feature>
<evidence type="ECO:0000256" key="1">
    <source>
        <dbReference type="SAM" id="MobiDB-lite"/>
    </source>
</evidence>
<sequence>MAAKFARTEDFKTPPCIVSFAQDLFKPRQQKGGKIKYGCTLIFKNKDRPALEKKVGALIVEQWGEKGLERAKKGLIKSPFLAGDGKEARNKETGELHPGMGEGVFFIRVSANEDRPPVVRYLDPNIPATPEEVYSGCEGFAVINGFCWNNVENGDGVSFGIQYFQKTGEGERLGGSGSIDPEKWYEKIEDTGEAPEETQGGEGAGGLFG</sequence>
<dbReference type="InterPro" id="IPR022595">
    <property type="entry name" value="Enc34_ssDNA-bd"/>
</dbReference>
<dbReference type="Gene3D" id="2.40.50.140">
    <property type="entry name" value="Nucleic acid-binding proteins"/>
    <property type="match status" value="1"/>
</dbReference>
<keyword evidence="3" id="KW-1185">Reference proteome</keyword>
<evidence type="ECO:0000313" key="2">
    <source>
        <dbReference type="EMBL" id="MCY0148343.1"/>
    </source>
</evidence>
<dbReference type="Proteomes" id="UP001073227">
    <property type="component" value="Unassembled WGS sequence"/>
</dbReference>
<evidence type="ECO:0000313" key="3">
    <source>
        <dbReference type="Proteomes" id="UP001073227"/>
    </source>
</evidence>
<reference evidence="2" key="1">
    <citation type="submission" date="2022-10" db="EMBL/GenBank/DDBJ databases">
        <title>Hoeflea sp. G2-23, isolated from marine algae.</title>
        <authorList>
            <person name="Kristyanto S."/>
            <person name="Kim J.M."/>
            <person name="Jeon C.O."/>
        </authorList>
    </citation>
    <scope>NUCLEOTIDE SEQUENCE</scope>
    <source>
        <strain evidence="2">G2-23</strain>
    </source>
</reference>
<accession>A0ABT3Z9A8</accession>
<comment type="caution">
    <text evidence="2">The sequence shown here is derived from an EMBL/GenBank/DDBJ whole genome shotgun (WGS) entry which is preliminary data.</text>
</comment>
<dbReference type="RefSeq" id="WP_267653912.1">
    <property type="nucleotide sequence ID" value="NZ_JAOVZR010000001.1"/>
</dbReference>
<dbReference type="SUPFAM" id="SSF50249">
    <property type="entry name" value="Nucleic acid-binding proteins"/>
    <property type="match status" value="1"/>
</dbReference>
<protein>
    <submittedName>
        <fullName evidence="2">DUF2815 family protein</fullName>
    </submittedName>
</protein>